<protein>
    <recommendedName>
        <fullName evidence="2">F-box domain-containing protein</fullName>
    </recommendedName>
</protein>
<dbReference type="Pfam" id="PF12937">
    <property type="entry name" value="F-box-like"/>
    <property type="match status" value="1"/>
</dbReference>
<evidence type="ECO:0000313" key="3">
    <source>
        <dbReference type="EMBL" id="KAF9534026.1"/>
    </source>
</evidence>
<proteinExistence type="predicted"/>
<evidence type="ECO:0000313" key="4">
    <source>
        <dbReference type="Proteomes" id="UP000807306"/>
    </source>
</evidence>
<sequence length="755" mass="86863">MKNRPQRQAAARSQAKCKAEAPIEDKPIFSDHEEEEEKIEKRSNKKSKESPSRPSKRQKQEQPSSSNDETRAAFESLPTIGRSKIQGRLSLLPTMPLDILVAVFSFLHPKDILSLARTTRTFRDVLMSRQATTVWKTAREGIGAPACPSLVSEPHWATLLSGHICQTCGTTNVQYVLLTLLRRACKSCTSTHLLSSKKLKKHYPKIDEVILELIPYRIDHRGGDKRYWDDDIESMSTKFTGLKINIRKRVPGAVAALEAFEKERKAAIGELAKLQSKWSQFIDKDRVAQWQEDRDIGQKRLQMVKTRLKELGYEDDDMHTLQRIPACTKRAELTDRAWITLRKDAEPEVILQRERRLERAQALLRQNRRELIDERFDAYRQTLPPPRWKYLPRTLDISFFEPFSTLVLADSTTEVTAASFDDAFKALPDLLEKADAELKDALRASLPEGKKTSRKGKGRAFTSKTTDPLDLAHSVFKCHRTERYCNYLIGWDAVASHHCLEEDSGLSDMPDIFSYDRPLAYMPTAAAFADQIIELAGLDPTTALAQDMDQLDLRFACYCDSETWTGMRATGYQWRIMVEHLTNHEKAWNHKRKVNAYLLSDVKAKDIKTRERAHSLWERPYWICGHCPEYNLRSQMQRTFVEAHLKEKHDIIKPVQGTDILYFTRTAPSAFFPLLKVEAEPRPQEEESDSKPDAMSTEDQQLKRHFLCLRCADAKTHGVRTKLFTVEDVQSHLLLRHQVPSPKKGLDYRMKSEDD</sequence>
<dbReference type="Proteomes" id="UP000807306">
    <property type="component" value="Unassembled WGS sequence"/>
</dbReference>
<keyword evidence="4" id="KW-1185">Reference proteome</keyword>
<feature type="compositionally biased region" description="Basic and acidic residues" evidence="1">
    <location>
        <begin position="38"/>
        <end position="51"/>
    </location>
</feature>
<feature type="domain" description="F-box" evidence="2">
    <location>
        <begin position="89"/>
        <end position="138"/>
    </location>
</feature>
<dbReference type="InterPro" id="IPR036047">
    <property type="entry name" value="F-box-like_dom_sf"/>
</dbReference>
<dbReference type="CDD" id="cd09917">
    <property type="entry name" value="F-box_SF"/>
    <property type="match status" value="1"/>
</dbReference>
<dbReference type="EMBL" id="MU157827">
    <property type="protein sequence ID" value="KAF9534026.1"/>
    <property type="molecule type" value="Genomic_DNA"/>
</dbReference>
<evidence type="ECO:0000259" key="2">
    <source>
        <dbReference type="PROSITE" id="PS50181"/>
    </source>
</evidence>
<accession>A0A9P6EQ77</accession>
<evidence type="ECO:0000256" key="1">
    <source>
        <dbReference type="SAM" id="MobiDB-lite"/>
    </source>
</evidence>
<dbReference type="SUPFAM" id="SSF81383">
    <property type="entry name" value="F-box domain"/>
    <property type="match status" value="1"/>
</dbReference>
<gene>
    <name evidence="3" type="ORF">CPB83DRAFT_844980</name>
</gene>
<feature type="region of interest" description="Disordered" evidence="1">
    <location>
        <begin position="1"/>
        <end position="78"/>
    </location>
</feature>
<comment type="caution">
    <text evidence="3">The sequence shown here is derived from an EMBL/GenBank/DDBJ whole genome shotgun (WGS) entry which is preliminary data.</text>
</comment>
<dbReference type="InterPro" id="IPR001810">
    <property type="entry name" value="F-box_dom"/>
</dbReference>
<organism evidence="3 4">
    <name type="scientific">Crepidotus variabilis</name>
    <dbReference type="NCBI Taxonomy" id="179855"/>
    <lineage>
        <taxon>Eukaryota</taxon>
        <taxon>Fungi</taxon>
        <taxon>Dikarya</taxon>
        <taxon>Basidiomycota</taxon>
        <taxon>Agaricomycotina</taxon>
        <taxon>Agaricomycetes</taxon>
        <taxon>Agaricomycetidae</taxon>
        <taxon>Agaricales</taxon>
        <taxon>Agaricineae</taxon>
        <taxon>Crepidotaceae</taxon>
        <taxon>Crepidotus</taxon>
    </lineage>
</organism>
<name>A0A9P6EQ77_9AGAR</name>
<dbReference type="SMART" id="SM00256">
    <property type="entry name" value="FBOX"/>
    <property type="match status" value="1"/>
</dbReference>
<dbReference type="OrthoDB" id="2322499at2759"/>
<reference evidence="3" key="1">
    <citation type="submission" date="2020-11" db="EMBL/GenBank/DDBJ databases">
        <authorList>
            <consortium name="DOE Joint Genome Institute"/>
            <person name="Ahrendt S."/>
            <person name="Riley R."/>
            <person name="Andreopoulos W."/>
            <person name="Labutti K."/>
            <person name="Pangilinan J."/>
            <person name="Ruiz-Duenas F.J."/>
            <person name="Barrasa J.M."/>
            <person name="Sanchez-Garcia M."/>
            <person name="Camarero S."/>
            <person name="Miyauchi S."/>
            <person name="Serrano A."/>
            <person name="Linde D."/>
            <person name="Babiker R."/>
            <person name="Drula E."/>
            <person name="Ayuso-Fernandez I."/>
            <person name="Pacheco R."/>
            <person name="Padilla G."/>
            <person name="Ferreira P."/>
            <person name="Barriuso J."/>
            <person name="Kellner H."/>
            <person name="Castanera R."/>
            <person name="Alfaro M."/>
            <person name="Ramirez L."/>
            <person name="Pisabarro A.G."/>
            <person name="Kuo A."/>
            <person name="Tritt A."/>
            <person name="Lipzen A."/>
            <person name="He G."/>
            <person name="Yan M."/>
            <person name="Ng V."/>
            <person name="Cullen D."/>
            <person name="Martin F."/>
            <person name="Rosso M.-N."/>
            <person name="Henrissat B."/>
            <person name="Hibbett D."/>
            <person name="Martinez A.T."/>
            <person name="Grigoriev I.V."/>
        </authorList>
    </citation>
    <scope>NUCLEOTIDE SEQUENCE</scope>
    <source>
        <strain evidence="3">CBS 506.95</strain>
    </source>
</reference>
<dbReference type="PROSITE" id="PS50181">
    <property type="entry name" value="FBOX"/>
    <property type="match status" value="1"/>
</dbReference>
<feature type="compositionally biased region" description="Low complexity" evidence="1">
    <location>
        <begin position="1"/>
        <end position="16"/>
    </location>
</feature>
<dbReference type="AlphaFoldDB" id="A0A9P6EQ77"/>
<feature type="compositionally biased region" description="Basic and acidic residues" evidence="1">
    <location>
        <begin position="17"/>
        <end position="31"/>
    </location>
</feature>